<keyword evidence="1" id="KW-0493">Microtubule</keyword>
<evidence type="ECO:0000256" key="2">
    <source>
        <dbReference type="ARBA" id="ARBA00023175"/>
    </source>
</evidence>
<dbReference type="GO" id="GO:0005524">
    <property type="term" value="F:ATP binding"/>
    <property type="evidence" value="ECO:0007669"/>
    <property type="project" value="InterPro"/>
</dbReference>
<keyword evidence="2" id="KW-0505">Motor protein</keyword>
<dbReference type="Gene3D" id="3.40.850.10">
    <property type="entry name" value="Kinesin motor domain"/>
    <property type="match status" value="1"/>
</dbReference>
<dbReference type="InterPro" id="IPR036961">
    <property type="entry name" value="Kinesin_motor_dom_sf"/>
</dbReference>
<evidence type="ECO:0000313" key="4">
    <source>
        <dbReference type="EMBL" id="KAG2533638.1"/>
    </source>
</evidence>
<dbReference type="GO" id="GO:0003777">
    <property type="term" value="F:microtubule motor activity"/>
    <property type="evidence" value="ECO:0007669"/>
    <property type="project" value="InterPro"/>
</dbReference>
<dbReference type="InterPro" id="IPR027417">
    <property type="entry name" value="P-loop_NTPase"/>
</dbReference>
<keyword evidence="5" id="KW-1185">Reference proteome</keyword>
<dbReference type="EMBL" id="CM029054">
    <property type="protein sequence ID" value="KAG2533638.1"/>
    <property type="molecule type" value="Genomic_DNA"/>
</dbReference>
<comment type="caution">
    <text evidence="4">The sequence shown here is derived from an EMBL/GenBank/DDBJ whole genome shotgun (WGS) entry which is preliminary data.</text>
</comment>
<evidence type="ECO:0000259" key="3">
    <source>
        <dbReference type="Pfam" id="PF00225"/>
    </source>
</evidence>
<accession>A0A8T0MB58</accession>
<feature type="domain" description="Kinesin motor" evidence="3">
    <location>
        <begin position="43"/>
        <end position="102"/>
    </location>
</feature>
<gene>
    <name evidence="4" type="ORF">PVAP13_9NG009751</name>
</gene>
<name>A0A8T0MB58_PANVG</name>
<organism evidence="4 5">
    <name type="scientific">Panicum virgatum</name>
    <name type="common">Blackwell switchgrass</name>
    <dbReference type="NCBI Taxonomy" id="38727"/>
    <lineage>
        <taxon>Eukaryota</taxon>
        <taxon>Viridiplantae</taxon>
        <taxon>Streptophyta</taxon>
        <taxon>Embryophyta</taxon>
        <taxon>Tracheophyta</taxon>
        <taxon>Spermatophyta</taxon>
        <taxon>Magnoliopsida</taxon>
        <taxon>Liliopsida</taxon>
        <taxon>Poales</taxon>
        <taxon>Poaceae</taxon>
        <taxon>PACMAD clade</taxon>
        <taxon>Panicoideae</taxon>
        <taxon>Panicodae</taxon>
        <taxon>Paniceae</taxon>
        <taxon>Panicinae</taxon>
        <taxon>Panicum</taxon>
        <taxon>Panicum sect. Hiantes</taxon>
    </lineage>
</organism>
<dbReference type="GO" id="GO:0005874">
    <property type="term" value="C:microtubule"/>
    <property type="evidence" value="ECO:0007669"/>
    <property type="project" value="UniProtKB-KW"/>
</dbReference>
<protein>
    <recommendedName>
        <fullName evidence="3">Kinesin motor domain-containing protein</fullName>
    </recommendedName>
</protein>
<dbReference type="PRINTS" id="PR00380">
    <property type="entry name" value="KINESINHEAVY"/>
</dbReference>
<sequence length="166" mass="19259">MCNILFVLFTPKCSFGWMLPFFIHFHSSKINVYFPHIYYLIIAVAKTSRNERSSRSHFIFRLSIYSYNEKMEMCAGALNIIDLASSEAAYSDATKEVQAEAKTQIRSNNTHNLKLKHKAQQHVLQTFGALQLCHYMSAIIQLEQVTKETFLSYKLGKSKKFRLYSL</sequence>
<proteinExistence type="predicted"/>
<evidence type="ECO:0000256" key="1">
    <source>
        <dbReference type="ARBA" id="ARBA00022701"/>
    </source>
</evidence>
<dbReference type="GO" id="GO:0008017">
    <property type="term" value="F:microtubule binding"/>
    <property type="evidence" value="ECO:0007669"/>
    <property type="project" value="InterPro"/>
</dbReference>
<dbReference type="GO" id="GO:0007018">
    <property type="term" value="P:microtubule-based movement"/>
    <property type="evidence" value="ECO:0007669"/>
    <property type="project" value="InterPro"/>
</dbReference>
<dbReference type="AlphaFoldDB" id="A0A8T0MB58"/>
<dbReference type="Proteomes" id="UP000823388">
    <property type="component" value="Chromosome 9N"/>
</dbReference>
<dbReference type="SUPFAM" id="SSF52540">
    <property type="entry name" value="P-loop containing nucleoside triphosphate hydrolases"/>
    <property type="match status" value="1"/>
</dbReference>
<evidence type="ECO:0000313" key="5">
    <source>
        <dbReference type="Proteomes" id="UP000823388"/>
    </source>
</evidence>
<dbReference type="Pfam" id="PF00225">
    <property type="entry name" value="Kinesin"/>
    <property type="match status" value="1"/>
</dbReference>
<dbReference type="InterPro" id="IPR001752">
    <property type="entry name" value="Kinesin_motor_dom"/>
</dbReference>
<reference evidence="4" key="1">
    <citation type="submission" date="2020-05" db="EMBL/GenBank/DDBJ databases">
        <title>WGS assembly of Panicum virgatum.</title>
        <authorList>
            <person name="Lovell J.T."/>
            <person name="Jenkins J."/>
            <person name="Shu S."/>
            <person name="Juenger T.E."/>
            <person name="Schmutz J."/>
        </authorList>
    </citation>
    <scope>NUCLEOTIDE SEQUENCE</scope>
    <source>
        <strain evidence="4">AP13</strain>
    </source>
</reference>